<dbReference type="Gene3D" id="3.40.366.10">
    <property type="entry name" value="Malonyl-Coenzyme A Acyl Carrier Protein, domain 2"/>
    <property type="match status" value="1"/>
</dbReference>
<dbReference type="Pfam" id="PF00109">
    <property type="entry name" value="ketoacyl-synt"/>
    <property type="match status" value="1"/>
</dbReference>
<evidence type="ECO:0000313" key="12">
    <source>
        <dbReference type="Proteomes" id="UP001501116"/>
    </source>
</evidence>
<dbReference type="SMART" id="SM01294">
    <property type="entry name" value="PKS_PP_betabranch"/>
    <property type="match status" value="1"/>
</dbReference>
<dbReference type="Proteomes" id="UP001501116">
    <property type="component" value="Unassembled WGS sequence"/>
</dbReference>
<dbReference type="CDD" id="cd00833">
    <property type="entry name" value="PKS"/>
    <property type="match status" value="1"/>
</dbReference>
<dbReference type="SUPFAM" id="SSF51735">
    <property type="entry name" value="NAD(P)-binding Rossmann-fold domains"/>
    <property type="match status" value="2"/>
</dbReference>
<feature type="domain" description="Ketosynthase family 3 (KS3)" evidence="10">
    <location>
        <begin position="46"/>
        <end position="468"/>
    </location>
</feature>
<dbReference type="Pfam" id="PF16197">
    <property type="entry name" value="KAsynt_C_assoc"/>
    <property type="match status" value="1"/>
</dbReference>
<dbReference type="SUPFAM" id="SSF47336">
    <property type="entry name" value="ACP-like"/>
    <property type="match status" value="1"/>
</dbReference>
<feature type="compositionally biased region" description="Basic and acidic residues" evidence="8">
    <location>
        <begin position="1599"/>
        <end position="1610"/>
    </location>
</feature>
<evidence type="ECO:0000256" key="7">
    <source>
        <dbReference type="ARBA" id="ARBA00023315"/>
    </source>
</evidence>
<dbReference type="PROSITE" id="PS00606">
    <property type="entry name" value="KS3_1"/>
    <property type="match status" value="1"/>
</dbReference>
<dbReference type="InterPro" id="IPR055123">
    <property type="entry name" value="SpnB-like_Rossmann"/>
</dbReference>
<feature type="domain" description="Carrier" evidence="9">
    <location>
        <begin position="1622"/>
        <end position="1697"/>
    </location>
</feature>
<proteinExistence type="predicted"/>
<keyword evidence="4" id="KW-0808">Transferase</keyword>
<dbReference type="InterPro" id="IPR020807">
    <property type="entry name" value="PKS_DH"/>
</dbReference>
<comment type="cofactor">
    <cofactor evidence="1">
        <name>pantetheine 4'-phosphate</name>
        <dbReference type="ChEBI" id="CHEBI:47942"/>
    </cofactor>
</comment>
<dbReference type="Gene3D" id="3.30.70.3290">
    <property type="match status" value="1"/>
</dbReference>
<protein>
    <submittedName>
        <fullName evidence="11">Uncharacterized protein</fullName>
    </submittedName>
</protein>
<dbReference type="SMART" id="SM00825">
    <property type="entry name" value="PKS_KS"/>
    <property type="match status" value="1"/>
</dbReference>
<dbReference type="Pfam" id="PF02801">
    <property type="entry name" value="Ketoacyl-synt_C"/>
    <property type="match status" value="1"/>
</dbReference>
<dbReference type="InterPro" id="IPR018201">
    <property type="entry name" value="Ketoacyl_synth_AS"/>
</dbReference>
<dbReference type="Gene3D" id="1.10.1200.10">
    <property type="entry name" value="ACP-like"/>
    <property type="match status" value="1"/>
</dbReference>
<dbReference type="SMART" id="SM00826">
    <property type="entry name" value="PKS_DH"/>
    <property type="match status" value="1"/>
</dbReference>
<evidence type="ECO:0000259" key="10">
    <source>
        <dbReference type="PROSITE" id="PS52004"/>
    </source>
</evidence>
<dbReference type="PROSITE" id="PS50075">
    <property type="entry name" value="CARRIER"/>
    <property type="match status" value="1"/>
</dbReference>
<dbReference type="InterPro" id="IPR014031">
    <property type="entry name" value="Ketoacyl_synth_C"/>
</dbReference>
<dbReference type="Pfam" id="PF00698">
    <property type="entry name" value="Acyl_transf_1"/>
    <property type="match status" value="1"/>
</dbReference>
<dbReference type="Gene3D" id="3.40.50.720">
    <property type="entry name" value="NAD(P)-binding Rossmann-like Domain"/>
    <property type="match status" value="1"/>
</dbReference>
<dbReference type="InterPro" id="IPR042104">
    <property type="entry name" value="PKS_dehydratase_sf"/>
</dbReference>
<dbReference type="InterPro" id="IPR009081">
    <property type="entry name" value="PP-bd_ACP"/>
</dbReference>
<keyword evidence="2" id="KW-0596">Phosphopantetheine</keyword>
<dbReference type="PANTHER" id="PTHR43775:SF51">
    <property type="entry name" value="INACTIVE PHENOLPHTHIOCEROL SYNTHESIS POLYKETIDE SYNTHASE TYPE I PKS1-RELATED"/>
    <property type="match status" value="1"/>
</dbReference>
<dbReference type="SMART" id="SM00823">
    <property type="entry name" value="PKS_PP"/>
    <property type="match status" value="1"/>
</dbReference>
<keyword evidence="5" id="KW-0045">Antibiotic biosynthesis</keyword>
<dbReference type="InterPro" id="IPR015083">
    <property type="entry name" value="NorB/c/GfsB-D-like_docking"/>
</dbReference>
<dbReference type="InterPro" id="IPR016036">
    <property type="entry name" value="Malonyl_transacylase_ACP-bd"/>
</dbReference>
<dbReference type="SMART" id="SM00827">
    <property type="entry name" value="PKS_AT"/>
    <property type="match status" value="1"/>
</dbReference>
<dbReference type="InterPro" id="IPR016035">
    <property type="entry name" value="Acyl_Trfase/lysoPLipase"/>
</dbReference>
<reference evidence="11 12" key="1">
    <citation type="journal article" date="2019" name="Int. J. Syst. Evol. Microbiol.">
        <title>The Global Catalogue of Microorganisms (GCM) 10K type strain sequencing project: providing services to taxonomists for standard genome sequencing and annotation.</title>
        <authorList>
            <consortium name="The Broad Institute Genomics Platform"/>
            <consortium name="The Broad Institute Genome Sequencing Center for Infectious Disease"/>
            <person name="Wu L."/>
            <person name="Ma J."/>
        </authorList>
    </citation>
    <scope>NUCLEOTIDE SEQUENCE [LARGE SCALE GENOMIC DNA]</scope>
    <source>
        <strain evidence="11 12">JCM 14545</strain>
    </source>
</reference>
<keyword evidence="3" id="KW-0597">Phosphoprotein</keyword>
<gene>
    <name evidence="11" type="ORF">GCM10009754_82290</name>
</gene>
<dbReference type="Pfam" id="PF21089">
    <property type="entry name" value="PKS_DH_N"/>
    <property type="match status" value="1"/>
</dbReference>
<evidence type="ECO:0000313" key="11">
    <source>
        <dbReference type="EMBL" id="GAA1991280.1"/>
    </source>
</evidence>
<feature type="region of interest" description="Disordered" evidence="8">
    <location>
        <begin position="1595"/>
        <end position="1614"/>
    </location>
</feature>
<dbReference type="InterPro" id="IPR014043">
    <property type="entry name" value="Acyl_transferase_dom"/>
</dbReference>
<keyword evidence="7" id="KW-0012">Acyltransferase</keyword>
<name>A0ABN2SRK6_9PSEU</name>
<dbReference type="InterPro" id="IPR016039">
    <property type="entry name" value="Thiolase-like"/>
</dbReference>
<dbReference type="Pfam" id="PF08659">
    <property type="entry name" value="KR"/>
    <property type="match status" value="1"/>
</dbReference>
<dbReference type="InterPro" id="IPR001227">
    <property type="entry name" value="Ac_transferase_dom_sf"/>
</dbReference>
<dbReference type="InterPro" id="IPR049552">
    <property type="entry name" value="PKS_DH_N"/>
</dbReference>
<dbReference type="PANTHER" id="PTHR43775">
    <property type="entry name" value="FATTY ACID SYNTHASE"/>
    <property type="match status" value="1"/>
</dbReference>
<dbReference type="SUPFAM" id="SSF52151">
    <property type="entry name" value="FabD/lysophospholipase-like"/>
    <property type="match status" value="1"/>
</dbReference>
<dbReference type="SMART" id="SM00822">
    <property type="entry name" value="PKS_KR"/>
    <property type="match status" value="1"/>
</dbReference>
<dbReference type="SUPFAM" id="SSF55048">
    <property type="entry name" value="Probable ACP-binding domain of malonyl-CoA ACP transacylase"/>
    <property type="match status" value="1"/>
</dbReference>
<organism evidence="11 12">
    <name type="scientific">Amycolatopsis minnesotensis</name>
    <dbReference type="NCBI Taxonomy" id="337894"/>
    <lineage>
        <taxon>Bacteria</taxon>
        <taxon>Bacillati</taxon>
        <taxon>Actinomycetota</taxon>
        <taxon>Actinomycetes</taxon>
        <taxon>Pseudonocardiales</taxon>
        <taxon>Pseudonocardiaceae</taxon>
        <taxon>Amycolatopsis</taxon>
    </lineage>
</organism>
<dbReference type="Pfam" id="PF08990">
    <property type="entry name" value="Docking"/>
    <property type="match status" value="1"/>
</dbReference>
<dbReference type="InterPro" id="IPR050091">
    <property type="entry name" value="PKS_NRPS_Biosynth_Enz"/>
</dbReference>
<dbReference type="EMBL" id="BAAANN010000058">
    <property type="protein sequence ID" value="GAA1991280.1"/>
    <property type="molecule type" value="Genomic_DNA"/>
</dbReference>
<accession>A0ABN2SRK6</accession>
<evidence type="ECO:0000259" key="9">
    <source>
        <dbReference type="PROSITE" id="PS50075"/>
    </source>
</evidence>
<keyword evidence="12" id="KW-1185">Reference proteome</keyword>
<dbReference type="InterPro" id="IPR036736">
    <property type="entry name" value="ACP-like_sf"/>
</dbReference>
<evidence type="ECO:0000256" key="1">
    <source>
        <dbReference type="ARBA" id="ARBA00001957"/>
    </source>
</evidence>
<dbReference type="InterPro" id="IPR020806">
    <property type="entry name" value="PKS_PP-bd"/>
</dbReference>
<evidence type="ECO:0000256" key="3">
    <source>
        <dbReference type="ARBA" id="ARBA00022553"/>
    </source>
</evidence>
<evidence type="ECO:0000256" key="5">
    <source>
        <dbReference type="ARBA" id="ARBA00023194"/>
    </source>
</evidence>
<keyword evidence="6" id="KW-0511">Multifunctional enzyme</keyword>
<dbReference type="InterPro" id="IPR032821">
    <property type="entry name" value="PKS_assoc"/>
</dbReference>
<dbReference type="InterPro" id="IPR013968">
    <property type="entry name" value="PKS_KR"/>
</dbReference>
<sequence length="1776" mass="185930">MSTPSTPKEAGPMRETEEKLRRFLKEVTIDLRRTRQELRAARDSATEPIAIIGMGCRYPGGVERPDDLWRLVSEGRDAISEFPSDRGWELPPLTDRERRETGQTREGGFYHGVADFDAGCFGISPNEALAMDPQQRLLLETAHEAVEGAGIDLTSLRGSDTGVFVGVMYHDYGGALDSVPEASAGYLANGTSASVASGRLAYTFGLEGPTVTIDTACSSSLVALHLAVRSLRSGESSLALAGGATVISTPMLFTEFARQRGLAVDGRCKAFSAAADGTGFGEGAGVLLLERLSDAVVNGHEVLAVVRGSAVNSDGASSRLSAPNGPSQQRVIRQALNGAGLTPSDVDVVEAHGTGTKLGDPIEAQALLATYGQDREAPLWLGSVKSNLGHTQAAAGVAGVIKMVLAMRHGVLPKTLHVDEPSPHVDWSAGAVELLTEARSWPETGRPRRAAVSSFGISGTNAHVVLEQAPDQARPEAREIGHPVPWLLSAKTGTALRAQAERLRGLVESGADLTAVAHALATTRTGFERRAAVVGTGRADLVQGLAAIAAADPTVIQGNAGTPRIAFLFAGQGTQRLGMGRDLYRAFPVFAESLDEVCALLDPGLPRPLREVMWAEPGSAAPLDRTLFTQAALFAVEVALFRLVTHWGLRPDVLIGHSIGEVAAAHAAGVLSLPDACRLVLARGGLMEALPPGGAMVSVRAPEKDITLGLDVPVALAAVNGPESVVLSGAEDAVLEIACRLAEQGHKTKRLAVSHAFHSPLMDPILGEFRAVVETLSFAPQAIPVVSTVTGARIEDDFRSADYWVRQVRATVRFRDGVRALEDDGVTVFLELGPDGGLSTMAADCVSGDGVALVPALRKGRPEPDLIVTALATLHTRGVPVDWRAFFDGHGTSRIALPTYAFQRRRYWLDPAPAGDVEAVGQVRIAHAVLGAAVAGPGDGGIVLTGRLSRATQPALAEDPAGLPLELAVRAGDEVGCPVVERLTVAEPLVVPVGGALRISVSVGAEDADGKRPVTVHTVAEGEHWTRNASGLLAPLGDTPPSSPVAGLEVRLPEAADPSRFVLHPGLLSRIAEAAGSAEGKRLSPAGCRGFAVHAAGASALRVTMSSAGPGAVRVLATDEAGNPVLTVDELGLVPRLDGARPESPRGTLFGVDWTALPGVLPDALPADGWMTLGAEALPLPADLRSGCARDLAGLAEGKVPDVVVVRVDPADGPDGLPGAARLVTTRVLELVQGWLADERFAWSRLVVVTTSAVIASETDDLAGLAAAPVWGLLRSAQVEEPGRFSLLDVDGMPESWLRVPTAIASAEPQLAIRAGRVLVPRLVPLPGGRAAARPDLDGTVLVTGATGGLGRLLARDLVTEYGARRLLLVSRRGGDAGGMAELAAELTGLGAETTVAACDVADRAALAELLGAVPPEAPLRGVVHVAGTFDDAVLTSMRPEQVDSVFRAKVDAAVNLGELTRDAELSLFVLYSSITGLLGGPGVANYAAANSFLDAFAQHRRRAGLPAQSLAWGLWEERGGMAGRFDDAYTERMAHRGIDPLSADEGLALLGASLAVGRPVTVPVRLNEASLRVQADSGTLLPLLSGLVDGGARRRPAVGKEGRTEDARAHLSGMDGPERERALLRLVREQAAAVLGHAGTEEVAPERTFRDLGFDSVAGIEFRNRLNLVTGLRLPATVVFDQPNPAGLVRYLLDELFGGAEPRSRSVSADLARLEETLSGTEVAEVGEHEREDVTSRLKALLARWNKNSPVAEEGLDAATDDEIFSYLGERFDIS</sequence>
<dbReference type="Pfam" id="PF00550">
    <property type="entry name" value="PP-binding"/>
    <property type="match status" value="1"/>
</dbReference>
<dbReference type="InterPro" id="IPR014030">
    <property type="entry name" value="Ketoacyl_synth_N"/>
</dbReference>
<dbReference type="PROSITE" id="PS52004">
    <property type="entry name" value="KS3_2"/>
    <property type="match status" value="1"/>
</dbReference>
<dbReference type="CDD" id="cd08956">
    <property type="entry name" value="KR_3_FAS_SDR_x"/>
    <property type="match status" value="1"/>
</dbReference>
<dbReference type="Gene3D" id="3.40.47.10">
    <property type="match status" value="1"/>
</dbReference>
<dbReference type="InterPro" id="IPR020841">
    <property type="entry name" value="PKS_Beta-ketoAc_synthase_dom"/>
</dbReference>
<evidence type="ECO:0000256" key="4">
    <source>
        <dbReference type="ARBA" id="ARBA00022679"/>
    </source>
</evidence>
<evidence type="ECO:0000256" key="2">
    <source>
        <dbReference type="ARBA" id="ARBA00022450"/>
    </source>
</evidence>
<comment type="caution">
    <text evidence="11">The sequence shown here is derived from an EMBL/GenBank/DDBJ whole genome shotgun (WGS) entry which is preliminary data.</text>
</comment>
<dbReference type="Pfam" id="PF22953">
    <property type="entry name" value="SpnB_Rossmann"/>
    <property type="match status" value="1"/>
</dbReference>
<evidence type="ECO:0000256" key="6">
    <source>
        <dbReference type="ARBA" id="ARBA00023268"/>
    </source>
</evidence>
<dbReference type="InterPro" id="IPR057326">
    <property type="entry name" value="KR_dom"/>
</dbReference>
<evidence type="ECO:0000256" key="8">
    <source>
        <dbReference type="SAM" id="MobiDB-lite"/>
    </source>
</evidence>
<dbReference type="InterPro" id="IPR036291">
    <property type="entry name" value="NAD(P)-bd_dom_sf"/>
</dbReference>
<dbReference type="SUPFAM" id="SSF53901">
    <property type="entry name" value="Thiolase-like"/>
    <property type="match status" value="1"/>
</dbReference>
<dbReference type="Gene3D" id="3.10.129.110">
    <property type="entry name" value="Polyketide synthase dehydratase"/>
    <property type="match status" value="2"/>
</dbReference>